<feature type="domain" description="C2H2-type" evidence="3">
    <location>
        <begin position="323"/>
        <end position="351"/>
    </location>
</feature>
<dbReference type="OMA" id="PECETEC"/>
<reference evidence="5" key="1">
    <citation type="submission" date="2011-05" db="EMBL/GenBank/DDBJ databases">
        <authorList>
            <person name="Richards S.R."/>
            <person name="Qu J."/>
            <person name="Jiang H."/>
            <person name="Jhangiani S.N."/>
            <person name="Agravi P."/>
            <person name="Goodspeed R."/>
            <person name="Gross S."/>
            <person name="Mandapat C."/>
            <person name="Jackson L."/>
            <person name="Mathew T."/>
            <person name="Pu L."/>
            <person name="Thornton R."/>
            <person name="Saada N."/>
            <person name="Wilczek-Boney K.B."/>
            <person name="Lee S."/>
            <person name="Kovar C."/>
            <person name="Wu Y."/>
            <person name="Scherer S.E."/>
            <person name="Worley K.C."/>
            <person name="Muzny D.M."/>
            <person name="Gibbs R."/>
        </authorList>
    </citation>
    <scope>NUCLEOTIDE SEQUENCE</scope>
    <source>
        <strain evidence="5">Brora</strain>
    </source>
</reference>
<protein>
    <recommendedName>
        <fullName evidence="3">C2H2-type domain-containing protein</fullName>
    </recommendedName>
</protein>
<dbReference type="InterPro" id="IPR041667">
    <property type="entry name" value="Cupin_8"/>
</dbReference>
<keyword evidence="1" id="KW-0862">Zinc</keyword>
<dbReference type="GO" id="GO:0016706">
    <property type="term" value="F:2-oxoglutarate-dependent dioxygenase activity"/>
    <property type="evidence" value="ECO:0007669"/>
    <property type="project" value="TreeGrafter"/>
</dbReference>
<proteinExistence type="predicted"/>
<sequence>MNNLVANWPQDRRKRAEILTDKLKKVKQHASQHGISETTFKSLCHHHPPLTDNSSTKPHGRTKLLVPSVALLVAAVIIGLGYTSMDKFRTNKCALENNFFVMEVTRPVTNCSICTDVKQVRILTNLTRELFAQHAYTSRPFLVKGETGNWTALTSFSFDFFKHLYHQIPSGFDSVEEECQFFPFKTNFLSLTDVFEMDKNRAELKGEPWYVGWSNCNPEVAAVLRQHYQRPHFLPEDSESSAIDWIFMGGSGQGASMHLDYVHRPSWQAQIKGKKTWHLVPPPECEHLCHELKVDVNPGDIFFLDTNQWYHDTLIQPDKNSFFKCTKCKHWTYRKGNLKQHVKKMHQQNNIEVKPTPNKNFVRNIYFDALEKEIIVRNN</sequence>
<evidence type="ECO:0000256" key="2">
    <source>
        <dbReference type="SAM" id="Phobius"/>
    </source>
</evidence>
<feature type="transmembrane region" description="Helical" evidence="2">
    <location>
        <begin position="64"/>
        <end position="82"/>
    </location>
</feature>
<keyword evidence="2" id="KW-0812">Transmembrane</keyword>
<keyword evidence="2" id="KW-0472">Membrane</keyword>
<dbReference type="InterPro" id="IPR050910">
    <property type="entry name" value="JMJD6_ArgDemeth/LysHydrox"/>
</dbReference>
<dbReference type="PhylomeDB" id="T1IZN8"/>
<keyword evidence="1" id="KW-0863">Zinc-finger</keyword>
<reference evidence="4" key="2">
    <citation type="submission" date="2015-02" db="UniProtKB">
        <authorList>
            <consortium name="EnsemblMetazoa"/>
        </authorList>
    </citation>
    <scope>IDENTIFICATION</scope>
</reference>
<name>T1IZN8_STRMM</name>
<dbReference type="AlphaFoldDB" id="T1IZN8"/>
<dbReference type="GO" id="GO:0008270">
    <property type="term" value="F:zinc ion binding"/>
    <property type="evidence" value="ECO:0007669"/>
    <property type="project" value="UniProtKB-KW"/>
</dbReference>
<dbReference type="Pfam" id="PF13621">
    <property type="entry name" value="Cupin_8"/>
    <property type="match status" value="1"/>
</dbReference>
<dbReference type="EMBL" id="JH431720">
    <property type="status" value="NOT_ANNOTATED_CDS"/>
    <property type="molecule type" value="Genomic_DNA"/>
</dbReference>
<organism evidence="4 5">
    <name type="scientific">Strigamia maritima</name>
    <name type="common">European centipede</name>
    <name type="synonym">Geophilus maritimus</name>
    <dbReference type="NCBI Taxonomy" id="126957"/>
    <lineage>
        <taxon>Eukaryota</taxon>
        <taxon>Metazoa</taxon>
        <taxon>Ecdysozoa</taxon>
        <taxon>Arthropoda</taxon>
        <taxon>Myriapoda</taxon>
        <taxon>Chilopoda</taxon>
        <taxon>Pleurostigmophora</taxon>
        <taxon>Geophilomorpha</taxon>
        <taxon>Linotaeniidae</taxon>
        <taxon>Strigamia</taxon>
    </lineage>
</organism>
<dbReference type="EnsemblMetazoa" id="SMAR006719-RA">
    <property type="protein sequence ID" value="SMAR006719-PA"/>
    <property type="gene ID" value="SMAR006719"/>
</dbReference>
<evidence type="ECO:0000313" key="4">
    <source>
        <dbReference type="EnsemblMetazoa" id="SMAR006719-PA"/>
    </source>
</evidence>
<dbReference type="SUPFAM" id="SSF51197">
    <property type="entry name" value="Clavaminate synthase-like"/>
    <property type="match status" value="1"/>
</dbReference>
<dbReference type="eggNOG" id="ENOG502QS9X">
    <property type="taxonomic scope" value="Eukaryota"/>
</dbReference>
<evidence type="ECO:0000259" key="3">
    <source>
        <dbReference type="PROSITE" id="PS50157"/>
    </source>
</evidence>
<dbReference type="HOGENOM" id="CLU_068137_0_0_1"/>
<dbReference type="PANTHER" id="PTHR12480">
    <property type="entry name" value="ARGININE DEMETHYLASE AND LYSYL-HYDROXYLASE JMJD"/>
    <property type="match status" value="1"/>
</dbReference>
<dbReference type="InterPro" id="IPR013087">
    <property type="entry name" value="Znf_C2H2_type"/>
</dbReference>
<keyword evidence="2" id="KW-1133">Transmembrane helix</keyword>
<keyword evidence="5" id="KW-1185">Reference proteome</keyword>
<dbReference type="Proteomes" id="UP000014500">
    <property type="component" value="Unassembled WGS sequence"/>
</dbReference>
<dbReference type="STRING" id="126957.T1IZN8"/>
<evidence type="ECO:0000256" key="1">
    <source>
        <dbReference type="PROSITE-ProRule" id="PRU00042"/>
    </source>
</evidence>
<accession>T1IZN8</accession>
<evidence type="ECO:0000313" key="5">
    <source>
        <dbReference type="Proteomes" id="UP000014500"/>
    </source>
</evidence>
<dbReference type="PANTHER" id="PTHR12480:SF13">
    <property type="entry name" value="LD14533P"/>
    <property type="match status" value="1"/>
</dbReference>
<dbReference type="Gene3D" id="2.60.120.650">
    <property type="entry name" value="Cupin"/>
    <property type="match status" value="1"/>
</dbReference>
<keyword evidence="1" id="KW-0479">Metal-binding</keyword>
<dbReference type="PROSITE" id="PS50157">
    <property type="entry name" value="ZINC_FINGER_C2H2_2"/>
    <property type="match status" value="1"/>
</dbReference>